<comment type="caution">
    <text evidence="1">The sequence shown here is derived from an EMBL/GenBank/DDBJ whole genome shotgun (WGS) entry which is preliminary data.</text>
</comment>
<dbReference type="OrthoDB" id="5409627at2"/>
<dbReference type="STRING" id="1334629.MFUL124B02_17250"/>
<evidence type="ECO:0000313" key="2">
    <source>
        <dbReference type="EMBL" id="SEU33771.1"/>
    </source>
</evidence>
<keyword evidence="3" id="KW-1185">Reference proteome</keyword>
<sequence>MAFQERLALSLTLTLGGQSFVIPGGQVEAFSVDLQPHGFTAEVSFWTGLEKDDGPLFTAFATPDLLDVKLSISGGYPVPQPPPKPLLLHGLARARSLEARTHGPVGGAPVRFRRYTVAFEDAARVLWRQHRPTELRTDFALKTLLTEHTAGAFTFDFDWDVLDEKRPLVCLALGEDAPGVGLYDFVAWLADTRGGVFAYDCVKDQYGLWGRKPAVSGAKLLSRTKVERLDVVVPAIPRNAARVLNASTLKSSTLEVPASKGAGVAGIHQDHLVRTPIVSVVEQRQALEVNRLRVPQRRYRMTFNHFPTVPVSPWAGLRLEGLLWGSSVVGSGEDLRVVELSLSARTLDEGPHAGLQLKDTGFEVEMSLLAERAADTTVSLPAHHAPRYPIHVEGKVLSPGGGEKDRIYLLSEDKKTSVLTWRVKVPLWNKDVSVPAEPGFFPGHFYFPPYKNARVLVALHFDRAELHRHLDWADAARLPQDGQGDGILLGKNDTSQTSIVHDFQDMKPVWHLERTSGPDTETVRMAEGTMMFRTKELPGAASVTPTFDVSPQVETARADLSAGVGGAVGETTAAYRVASGSTQAKLDGASSDTQAALESAQAEVSAKVSEAKAELKGALSGLEGRTSSLTSAASEARAALEQLK</sequence>
<name>A0A511T6X7_MYXFU</name>
<dbReference type="Proteomes" id="UP000321514">
    <property type="component" value="Unassembled WGS sequence"/>
</dbReference>
<evidence type="ECO:0000313" key="1">
    <source>
        <dbReference type="EMBL" id="GEN09717.1"/>
    </source>
</evidence>
<dbReference type="AlphaFoldDB" id="A0A511T6X7"/>
<dbReference type="EMBL" id="FOIB01000009">
    <property type="protein sequence ID" value="SEU33771.1"/>
    <property type="molecule type" value="Genomic_DNA"/>
</dbReference>
<reference evidence="1 4" key="2">
    <citation type="submission" date="2019-07" db="EMBL/GenBank/DDBJ databases">
        <title>Whole genome shotgun sequence of Myxococcus fulvus NBRC 100333.</title>
        <authorList>
            <person name="Hosoyama A."/>
            <person name="Uohara A."/>
            <person name="Ohji S."/>
            <person name="Ichikawa N."/>
        </authorList>
    </citation>
    <scope>NUCLEOTIDE SEQUENCE [LARGE SCALE GENOMIC DNA]</scope>
    <source>
        <strain evidence="1 4">NBRC 100333</strain>
    </source>
</reference>
<evidence type="ECO:0000313" key="4">
    <source>
        <dbReference type="Proteomes" id="UP000321514"/>
    </source>
</evidence>
<dbReference type="Proteomes" id="UP000183760">
    <property type="component" value="Unassembled WGS sequence"/>
</dbReference>
<organism evidence="1 4">
    <name type="scientific">Myxococcus fulvus</name>
    <dbReference type="NCBI Taxonomy" id="33"/>
    <lineage>
        <taxon>Bacteria</taxon>
        <taxon>Pseudomonadati</taxon>
        <taxon>Myxococcota</taxon>
        <taxon>Myxococcia</taxon>
        <taxon>Myxococcales</taxon>
        <taxon>Cystobacterineae</taxon>
        <taxon>Myxococcaceae</taxon>
        <taxon>Myxococcus</taxon>
    </lineage>
</organism>
<accession>A0A511T6X7</accession>
<reference evidence="2 3" key="1">
    <citation type="submission" date="2016-10" db="EMBL/GenBank/DDBJ databases">
        <authorList>
            <person name="Varghese N."/>
            <person name="Submissions S."/>
        </authorList>
    </citation>
    <scope>NUCLEOTIDE SEQUENCE [LARGE SCALE GENOMIC DNA]</scope>
    <source>
        <strain evidence="2 3">DSM 16525</strain>
    </source>
</reference>
<dbReference type="RefSeq" id="WP_074957611.1">
    <property type="nucleotide sequence ID" value="NZ_BJXR01000035.1"/>
</dbReference>
<evidence type="ECO:0000313" key="3">
    <source>
        <dbReference type="Proteomes" id="UP000183760"/>
    </source>
</evidence>
<gene>
    <name evidence="1" type="ORF">MFU01_47540</name>
    <name evidence="2" type="ORF">SAMN05443572_109368</name>
</gene>
<proteinExistence type="predicted"/>
<dbReference type="EMBL" id="BJXR01000035">
    <property type="protein sequence ID" value="GEN09717.1"/>
    <property type="molecule type" value="Genomic_DNA"/>
</dbReference>
<protein>
    <submittedName>
        <fullName evidence="1">Uncharacterized protein</fullName>
    </submittedName>
</protein>